<reference evidence="1" key="1">
    <citation type="submission" date="2018-06" db="EMBL/GenBank/DDBJ databases">
        <authorList>
            <person name="Zhirakovskaya E."/>
        </authorList>
    </citation>
    <scope>NUCLEOTIDE SEQUENCE</scope>
</reference>
<protein>
    <submittedName>
        <fullName evidence="1">Uncharacterized protein</fullName>
    </submittedName>
</protein>
<proteinExistence type="predicted"/>
<name>A0A3B0RGA8_9ZZZZ</name>
<dbReference type="AlphaFoldDB" id="A0A3B0RGA8"/>
<gene>
    <name evidence="1" type="ORF">MNBD_ALPHA01-104</name>
</gene>
<organism evidence="1">
    <name type="scientific">hydrothermal vent metagenome</name>
    <dbReference type="NCBI Taxonomy" id="652676"/>
    <lineage>
        <taxon>unclassified sequences</taxon>
        <taxon>metagenomes</taxon>
        <taxon>ecological metagenomes</taxon>
    </lineage>
</organism>
<accession>A0A3B0RGA8</accession>
<evidence type="ECO:0000313" key="1">
    <source>
        <dbReference type="EMBL" id="VAV91059.1"/>
    </source>
</evidence>
<sequence>MANYKITLKADLKRGSFYWVTSVQADSEEEAVTSAEHLFMAEMEHAADWSFSDSNIEPE</sequence>
<dbReference type="EMBL" id="UOEJ01000017">
    <property type="protein sequence ID" value="VAV91059.1"/>
    <property type="molecule type" value="Genomic_DNA"/>
</dbReference>